<reference evidence="1 2" key="1">
    <citation type="submission" date="2020-06" db="EMBL/GenBank/DDBJ databases">
        <title>Anaerococcus sp. nov., isolated form swine feces.</title>
        <authorList>
            <person name="Yu S."/>
        </authorList>
    </citation>
    <scope>NUCLEOTIDE SEQUENCE [LARGE SCALE GENOMIC DNA]</scope>
    <source>
        <strain evidence="1 2">AGMB00486</strain>
    </source>
</reference>
<dbReference type="Proteomes" id="UP000540919">
    <property type="component" value="Unassembled WGS sequence"/>
</dbReference>
<evidence type="ECO:0000313" key="1">
    <source>
        <dbReference type="EMBL" id="NVF11883.1"/>
    </source>
</evidence>
<evidence type="ECO:0008006" key="3">
    <source>
        <dbReference type="Google" id="ProtNLM"/>
    </source>
</evidence>
<evidence type="ECO:0000313" key="2">
    <source>
        <dbReference type="Proteomes" id="UP000540919"/>
    </source>
</evidence>
<dbReference type="Pfam" id="PF17318">
    <property type="entry name" value="DUF5361"/>
    <property type="match status" value="1"/>
</dbReference>
<dbReference type="EMBL" id="JABVBA010000007">
    <property type="protein sequence ID" value="NVF11883.1"/>
    <property type="molecule type" value="Genomic_DNA"/>
</dbReference>
<dbReference type="InterPro" id="IPR035286">
    <property type="entry name" value="DUF5361"/>
</dbReference>
<accession>A0ABX2NB23</accession>
<name>A0ABX2NB23_9FIRM</name>
<protein>
    <recommendedName>
        <fullName evidence="3">Phage protein</fullName>
    </recommendedName>
</protein>
<keyword evidence="2" id="KW-1185">Reference proteome</keyword>
<organism evidence="1 2">
    <name type="scientific">Anaerococcus faecalis</name>
    <dbReference type="NCBI Taxonomy" id="2742993"/>
    <lineage>
        <taxon>Bacteria</taxon>
        <taxon>Bacillati</taxon>
        <taxon>Bacillota</taxon>
        <taxon>Tissierellia</taxon>
        <taxon>Tissierellales</taxon>
        <taxon>Peptoniphilaceae</taxon>
        <taxon>Anaerococcus</taxon>
    </lineage>
</organism>
<comment type="caution">
    <text evidence="1">The sequence shown here is derived from an EMBL/GenBank/DDBJ whole genome shotgun (WGS) entry which is preliminary data.</text>
</comment>
<gene>
    <name evidence="1" type="ORF">HV819_07810</name>
</gene>
<proteinExistence type="predicted"/>
<sequence length="119" mass="13601">MIRLDEDALICDLAETYNILDYKKLALNELAIFACGLRDDSRIKLKMSENILSPNQLLLAGIQDRLSLLVYSKTKDAEKGINYPKLILDNMENKINGFTSGEDFMKERERIMKEGKNAN</sequence>